<gene>
    <name evidence="1" type="ORF">BDN72DRAFT_873335</name>
</gene>
<dbReference type="Proteomes" id="UP000308600">
    <property type="component" value="Unassembled WGS sequence"/>
</dbReference>
<dbReference type="EMBL" id="ML208259">
    <property type="protein sequence ID" value="TFK76787.1"/>
    <property type="molecule type" value="Genomic_DNA"/>
</dbReference>
<accession>A0ACD3BGV7</accession>
<evidence type="ECO:0000313" key="1">
    <source>
        <dbReference type="EMBL" id="TFK76787.1"/>
    </source>
</evidence>
<proteinExistence type="predicted"/>
<protein>
    <submittedName>
        <fullName evidence="1">Uncharacterized protein</fullName>
    </submittedName>
</protein>
<reference evidence="1 2" key="1">
    <citation type="journal article" date="2019" name="Nat. Ecol. Evol.">
        <title>Megaphylogeny resolves global patterns of mushroom evolution.</title>
        <authorList>
            <person name="Varga T."/>
            <person name="Krizsan K."/>
            <person name="Foldi C."/>
            <person name="Dima B."/>
            <person name="Sanchez-Garcia M."/>
            <person name="Sanchez-Ramirez S."/>
            <person name="Szollosi G.J."/>
            <person name="Szarkandi J.G."/>
            <person name="Papp V."/>
            <person name="Albert L."/>
            <person name="Andreopoulos W."/>
            <person name="Angelini C."/>
            <person name="Antonin V."/>
            <person name="Barry K.W."/>
            <person name="Bougher N.L."/>
            <person name="Buchanan P."/>
            <person name="Buyck B."/>
            <person name="Bense V."/>
            <person name="Catcheside P."/>
            <person name="Chovatia M."/>
            <person name="Cooper J."/>
            <person name="Damon W."/>
            <person name="Desjardin D."/>
            <person name="Finy P."/>
            <person name="Geml J."/>
            <person name="Haridas S."/>
            <person name="Hughes K."/>
            <person name="Justo A."/>
            <person name="Karasinski D."/>
            <person name="Kautmanova I."/>
            <person name="Kiss B."/>
            <person name="Kocsube S."/>
            <person name="Kotiranta H."/>
            <person name="LaButti K.M."/>
            <person name="Lechner B.E."/>
            <person name="Liimatainen K."/>
            <person name="Lipzen A."/>
            <person name="Lukacs Z."/>
            <person name="Mihaltcheva S."/>
            <person name="Morgado L.N."/>
            <person name="Niskanen T."/>
            <person name="Noordeloos M.E."/>
            <person name="Ohm R.A."/>
            <person name="Ortiz-Santana B."/>
            <person name="Ovrebo C."/>
            <person name="Racz N."/>
            <person name="Riley R."/>
            <person name="Savchenko A."/>
            <person name="Shiryaev A."/>
            <person name="Soop K."/>
            <person name="Spirin V."/>
            <person name="Szebenyi C."/>
            <person name="Tomsovsky M."/>
            <person name="Tulloss R.E."/>
            <person name="Uehling J."/>
            <person name="Grigoriev I.V."/>
            <person name="Vagvolgyi C."/>
            <person name="Papp T."/>
            <person name="Martin F.M."/>
            <person name="Miettinen O."/>
            <person name="Hibbett D.S."/>
            <person name="Nagy L.G."/>
        </authorList>
    </citation>
    <scope>NUCLEOTIDE SEQUENCE [LARGE SCALE GENOMIC DNA]</scope>
    <source>
        <strain evidence="1 2">NL-1719</strain>
    </source>
</reference>
<name>A0ACD3BGV7_9AGAR</name>
<sequence length="381" mass="41467">MFPLLKTESSEDLFQFIPPQAQAELNHWEKLVFSFDMDDEQSKRVSGNRDRARRGRSRSTSASGAGQSSSSGQPDLQDAALLAQLAAAAGIAQHSTHLGHQSYPPPLSQTNYPLSQSPFFPPDPLSQRPFSNMQLPPPSGMDFPWTQPPPLQPQLPLNQYSFNTLFPSYPYMLQPYGNLGPMGLGNSPIPAGSTGTPQQPQQPVASTSATTQDAPEVEGEHQALSEEKRRRNTAASARFRIKKKMRTTNLERSVSDLTGRAEELEREVADLRRENGWLKEIVMLKGTRLSGVEFPLQPPSQIAESSLAAAASRSLSSVEPVTPGSTASPVTTQAESDEEEEEEPEEEEVEMSSKSKGKRKAKAPSSKDTAGSKKDPAGPSK</sequence>
<organism evidence="1 2">
    <name type="scientific">Pluteus cervinus</name>
    <dbReference type="NCBI Taxonomy" id="181527"/>
    <lineage>
        <taxon>Eukaryota</taxon>
        <taxon>Fungi</taxon>
        <taxon>Dikarya</taxon>
        <taxon>Basidiomycota</taxon>
        <taxon>Agaricomycotina</taxon>
        <taxon>Agaricomycetes</taxon>
        <taxon>Agaricomycetidae</taxon>
        <taxon>Agaricales</taxon>
        <taxon>Pluteineae</taxon>
        <taxon>Pluteaceae</taxon>
        <taxon>Pluteus</taxon>
    </lineage>
</organism>
<evidence type="ECO:0000313" key="2">
    <source>
        <dbReference type="Proteomes" id="UP000308600"/>
    </source>
</evidence>
<keyword evidence="2" id="KW-1185">Reference proteome</keyword>